<dbReference type="EMBL" id="JAWJEJ010000001">
    <property type="protein sequence ID" value="MDV3457673.1"/>
    <property type="molecule type" value="Genomic_DNA"/>
</dbReference>
<keyword evidence="3" id="KW-1185">Reference proteome</keyword>
<gene>
    <name evidence="2" type="ORF">RZN05_11810</name>
</gene>
<protein>
    <submittedName>
        <fullName evidence="2">Uncharacterized protein</fullName>
    </submittedName>
</protein>
<feature type="region of interest" description="Disordered" evidence="1">
    <location>
        <begin position="1"/>
        <end position="86"/>
    </location>
</feature>
<dbReference type="RefSeq" id="WP_317226805.1">
    <property type="nucleotide sequence ID" value="NZ_JAWJEJ010000001.1"/>
</dbReference>
<dbReference type="Proteomes" id="UP001273531">
    <property type="component" value="Unassembled WGS sequence"/>
</dbReference>
<evidence type="ECO:0000256" key="1">
    <source>
        <dbReference type="SAM" id="MobiDB-lite"/>
    </source>
</evidence>
<proteinExistence type="predicted"/>
<sequence>MPGLSNIFGSDDSNSSNDSDASGGIVGDVGSTLGLDVSSSQNSESTDEDGNSSSNSSDNAIGLDTSTDGLLGAVGDTMSASDESSS</sequence>
<reference evidence="2 3" key="1">
    <citation type="submission" date="2023-10" db="EMBL/GenBank/DDBJ databases">
        <title>Sphingomonas sp. HF-S4 16S ribosomal RNA gene Genome sequencing and assembly.</title>
        <authorList>
            <person name="Lee H."/>
        </authorList>
    </citation>
    <scope>NUCLEOTIDE SEQUENCE [LARGE SCALE GENOMIC DNA]</scope>
    <source>
        <strain evidence="2 3">HF-S4</strain>
    </source>
</reference>
<comment type="caution">
    <text evidence="2">The sequence shown here is derived from an EMBL/GenBank/DDBJ whole genome shotgun (WGS) entry which is preliminary data.</text>
</comment>
<feature type="compositionally biased region" description="Low complexity" evidence="1">
    <location>
        <begin position="1"/>
        <end position="23"/>
    </location>
</feature>
<name>A0ABU3Y914_9SPHN</name>
<organism evidence="2 3">
    <name type="scientific">Sphingomonas agrestis</name>
    <dbReference type="NCBI Taxonomy" id="3080540"/>
    <lineage>
        <taxon>Bacteria</taxon>
        <taxon>Pseudomonadati</taxon>
        <taxon>Pseudomonadota</taxon>
        <taxon>Alphaproteobacteria</taxon>
        <taxon>Sphingomonadales</taxon>
        <taxon>Sphingomonadaceae</taxon>
        <taxon>Sphingomonas</taxon>
    </lineage>
</organism>
<evidence type="ECO:0000313" key="2">
    <source>
        <dbReference type="EMBL" id="MDV3457673.1"/>
    </source>
</evidence>
<accession>A0ABU3Y914</accession>
<evidence type="ECO:0000313" key="3">
    <source>
        <dbReference type="Proteomes" id="UP001273531"/>
    </source>
</evidence>